<accession>A0A6A6R3P0</accession>
<name>A0A6A6R3P0_9PEZI</name>
<keyword evidence="2" id="KW-0472">Membrane</keyword>
<feature type="transmembrane region" description="Helical" evidence="2">
    <location>
        <begin position="35"/>
        <end position="58"/>
    </location>
</feature>
<dbReference type="EMBL" id="MU004184">
    <property type="protein sequence ID" value="KAF2499169.1"/>
    <property type="molecule type" value="Genomic_DNA"/>
</dbReference>
<feature type="compositionally biased region" description="Pro residues" evidence="1">
    <location>
        <begin position="1"/>
        <end position="10"/>
    </location>
</feature>
<gene>
    <name evidence="3" type="ORF">BU16DRAFT_557504</name>
</gene>
<evidence type="ECO:0000256" key="2">
    <source>
        <dbReference type="SAM" id="Phobius"/>
    </source>
</evidence>
<keyword evidence="4" id="KW-1185">Reference proteome</keyword>
<keyword evidence="2" id="KW-0812">Transmembrane</keyword>
<evidence type="ECO:0000313" key="3">
    <source>
        <dbReference type="EMBL" id="KAF2499169.1"/>
    </source>
</evidence>
<proteinExistence type="predicted"/>
<evidence type="ECO:0000256" key="1">
    <source>
        <dbReference type="SAM" id="MobiDB-lite"/>
    </source>
</evidence>
<dbReference type="AlphaFoldDB" id="A0A6A6R3P0"/>
<keyword evidence="2" id="KW-1133">Transmembrane helix</keyword>
<reference evidence="3" key="1">
    <citation type="journal article" date="2020" name="Stud. Mycol.">
        <title>101 Dothideomycetes genomes: a test case for predicting lifestyles and emergence of pathogens.</title>
        <authorList>
            <person name="Haridas S."/>
            <person name="Albert R."/>
            <person name="Binder M."/>
            <person name="Bloem J."/>
            <person name="Labutti K."/>
            <person name="Salamov A."/>
            <person name="Andreopoulos B."/>
            <person name="Baker S."/>
            <person name="Barry K."/>
            <person name="Bills G."/>
            <person name="Bluhm B."/>
            <person name="Cannon C."/>
            <person name="Castanera R."/>
            <person name="Culley D."/>
            <person name="Daum C."/>
            <person name="Ezra D."/>
            <person name="Gonzalez J."/>
            <person name="Henrissat B."/>
            <person name="Kuo A."/>
            <person name="Liang C."/>
            <person name="Lipzen A."/>
            <person name="Lutzoni F."/>
            <person name="Magnuson J."/>
            <person name="Mondo S."/>
            <person name="Nolan M."/>
            <person name="Ohm R."/>
            <person name="Pangilinan J."/>
            <person name="Park H.-J."/>
            <person name="Ramirez L."/>
            <person name="Alfaro M."/>
            <person name="Sun H."/>
            <person name="Tritt A."/>
            <person name="Yoshinaga Y."/>
            <person name="Zwiers L.-H."/>
            <person name="Turgeon B."/>
            <person name="Goodwin S."/>
            <person name="Spatafora J."/>
            <person name="Crous P."/>
            <person name="Grigoriev I."/>
        </authorList>
    </citation>
    <scope>NUCLEOTIDE SEQUENCE</scope>
    <source>
        <strain evidence="3">CBS 269.34</strain>
    </source>
</reference>
<sequence>MTDSLSPPPTYHRIDPESLSAQKRNPTPNFTALRIIAVVAGAMFFLLLLFQAQILTLLDGIMRTLNYVLAGREAGGADSVKDAGD</sequence>
<evidence type="ECO:0000313" key="4">
    <source>
        <dbReference type="Proteomes" id="UP000799750"/>
    </source>
</evidence>
<dbReference type="Proteomes" id="UP000799750">
    <property type="component" value="Unassembled WGS sequence"/>
</dbReference>
<protein>
    <submittedName>
        <fullName evidence="3">Uncharacterized protein</fullName>
    </submittedName>
</protein>
<organism evidence="3 4">
    <name type="scientific">Lophium mytilinum</name>
    <dbReference type="NCBI Taxonomy" id="390894"/>
    <lineage>
        <taxon>Eukaryota</taxon>
        <taxon>Fungi</taxon>
        <taxon>Dikarya</taxon>
        <taxon>Ascomycota</taxon>
        <taxon>Pezizomycotina</taxon>
        <taxon>Dothideomycetes</taxon>
        <taxon>Pleosporomycetidae</taxon>
        <taxon>Mytilinidiales</taxon>
        <taxon>Mytilinidiaceae</taxon>
        <taxon>Lophium</taxon>
    </lineage>
</organism>
<feature type="region of interest" description="Disordered" evidence="1">
    <location>
        <begin position="1"/>
        <end position="25"/>
    </location>
</feature>